<comment type="pathway">
    <text evidence="3">Cofactor biosynthesis; tetrahydrofolylpolyglutamate biosynthesis.</text>
</comment>
<dbReference type="PIRSF" id="PIRSF001563">
    <property type="entry name" value="Folylpolyglu_synth"/>
    <property type="match status" value="1"/>
</dbReference>
<accession>A0A8J3XW78</accession>
<dbReference type="GO" id="GO:0008841">
    <property type="term" value="F:dihydrofolate synthase activity"/>
    <property type="evidence" value="ECO:0007669"/>
    <property type="project" value="UniProtKB-EC"/>
</dbReference>
<dbReference type="Proteomes" id="UP000605992">
    <property type="component" value="Unassembled WGS sequence"/>
</dbReference>
<dbReference type="PANTHER" id="PTHR11136">
    <property type="entry name" value="FOLYLPOLYGLUTAMATE SYNTHASE-RELATED"/>
    <property type="match status" value="1"/>
</dbReference>
<dbReference type="SUPFAM" id="SSF53623">
    <property type="entry name" value="MurD-like peptide ligases, catalytic domain"/>
    <property type="match status" value="1"/>
</dbReference>
<feature type="domain" description="Mur ligase central" evidence="20">
    <location>
        <begin position="45"/>
        <end position="271"/>
    </location>
</feature>
<evidence type="ECO:0000256" key="4">
    <source>
        <dbReference type="ARBA" id="ARBA00008276"/>
    </source>
</evidence>
<dbReference type="GO" id="GO:0046872">
    <property type="term" value="F:metal ion binding"/>
    <property type="evidence" value="ECO:0007669"/>
    <property type="project" value="UniProtKB-KW"/>
</dbReference>
<evidence type="ECO:0000256" key="13">
    <source>
        <dbReference type="ARBA" id="ARBA00022842"/>
    </source>
</evidence>
<dbReference type="GO" id="GO:0005524">
    <property type="term" value="F:ATP binding"/>
    <property type="evidence" value="ECO:0007669"/>
    <property type="project" value="UniProtKB-KW"/>
</dbReference>
<evidence type="ECO:0000256" key="18">
    <source>
        <dbReference type="PIRNR" id="PIRNR001563"/>
    </source>
</evidence>
<evidence type="ECO:0000256" key="1">
    <source>
        <dbReference type="ARBA" id="ARBA00001946"/>
    </source>
</evidence>
<feature type="domain" description="Mur ligase C-terminal" evidence="19">
    <location>
        <begin position="297"/>
        <end position="422"/>
    </location>
</feature>
<keyword evidence="22" id="KW-1185">Reference proteome</keyword>
<dbReference type="InterPro" id="IPR013221">
    <property type="entry name" value="Mur_ligase_cen"/>
</dbReference>
<dbReference type="FunFam" id="3.40.1190.10:FF:000004">
    <property type="entry name" value="Dihydrofolate synthase/folylpolyglutamate synthase"/>
    <property type="match status" value="1"/>
</dbReference>
<dbReference type="AlphaFoldDB" id="A0A8J3XW78"/>
<proteinExistence type="inferred from homology"/>
<keyword evidence="10" id="KW-0479">Metal-binding</keyword>
<name>A0A8J3XW78_9ACTN</name>
<evidence type="ECO:0000256" key="8">
    <source>
        <dbReference type="ARBA" id="ARBA00019357"/>
    </source>
</evidence>
<evidence type="ECO:0000256" key="3">
    <source>
        <dbReference type="ARBA" id="ARBA00005150"/>
    </source>
</evidence>
<dbReference type="Gene3D" id="3.40.1190.10">
    <property type="entry name" value="Mur-like, catalytic domain"/>
    <property type="match status" value="1"/>
</dbReference>
<comment type="subunit">
    <text evidence="5">Monomer.</text>
</comment>
<comment type="caution">
    <text evidence="21">The sequence shown here is derived from an EMBL/GenBank/DDBJ whole genome shotgun (WGS) entry which is preliminary data.</text>
</comment>
<keyword evidence="13" id="KW-0460">Magnesium</keyword>
<sequence length="437" mass="46598">MEYRAAEQAIMARGVEWDFDPTLDRIRALMELLGDPQKAYPIIHIAGTNGKTSTARMTESLLRARNLRVGRYTSPHLATIRERISVDGEPLSEERFTEVYEDIAPYLELIDAKAGRISFFETLTAMAFAAFADAPVDVAVIETGMGGTWDATNVGDGTVAVITPISLDHTDRLGPDVETISKEKAGIIKPGSTTILTQQPLPAAEVLVRRAADVGATVAREGLEFGVLHRELGMGGQLLQLKGLKGVYEDVFLPLYGAHHASNAVAALAAVEALSAGDEPLGDDLVKQAFAEVTSPGRLEVVRRGPTVLIDAAHNPGGMEATLDALSESFQFTRLIAVVASMGDKDVDAILELLEPVVEELVVTRNSSPRSLEPEDLADRAAGVFGAERVHVAERLDDAIDQAIALADQGDEFGSGVLITGSVVTAGDARVLLKADK</sequence>
<evidence type="ECO:0000313" key="21">
    <source>
        <dbReference type="EMBL" id="GII54710.1"/>
    </source>
</evidence>
<dbReference type="EC" id="6.3.2.17" evidence="7"/>
<evidence type="ECO:0000259" key="19">
    <source>
        <dbReference type="Pfam" id="PF02875"/>
    </source>
</evidence>
<evidence type="ECO:0000259" key="20">
    <source>
        <dbReference type="Pfam" id="PF08245"/>
    </source>
</evidence>
<evidence type="ECO:0000256" key="5">
    <source>
        <dbReference type="ARBA" id="ARBA00011245"/>
    </source>
</evidence>
<dbReference type="Gene3D" id="3.90.190.20">
    <property type="entry name" value="Mur ligase, C-terminal domain"/>
    <property type="match status" value="1"/>
</dbReference>
<dbReference type="GO" id="GO:0005737">
    <property type="term" value="C:cytoplasm"/>
    <property type="evidence" value="ECO:0007669"/>
    <property type="project" value="TreeGrafter"/>
</dbReference>
<keyword evidence="12 18" id="KW-0067">ATP-binding</keyword>
<dbReference type="GO" id="GO:0004326">
    <property type="term" value="F:tetrahydrofolylpolyglutamate synthase activity"/>
    <property type="evidence" value="ECO:0007669"/>
    <property type="project" value="UniProtKB-EC"/>
</dbReference>
<evidence type="ECO:0000256" key="7">
    <source>
        <dbReference type="ARBA" id="ARBA00013025"/>
    </source>
</evidence>
<dbReference type="NCBIfam" id="TIGR01499">
    <property type="entry name" value="folC"/>
    <property type="match status" value="1"/>
</dbReference>
<keyword evidence="14" id="KW-0289">Folate biosynthesis</keyword>
<evidence type="ECO:0000256" key="17">
    <source>
        <dbReference type="ARBA" id="ARBA00049161"/>
    </source>
</evidence>
<comment type="cofactor">
    <cofactor evidence="1">
        <name>Mg(2+)</name>
        <dbReference type="ChEBI" id="CHEBI:18420"/>
    </cofactor>
</comment>
<evidence type="ECO:0000256" key="15">
    <source>
        <dbReference type="ARBA" id="ARBA00030592"/>
    </source>
</evidence>
<dbReference type="InterPro" id="IPR036615">
    <property type="entry name" value="Mur_ligase_C_dom_sf"/>
</dbReference>
<dbReference type="GO" id="GO:0046656">
    <property type="term" value="P:folic acid biosynthetic process"/>
    <property type="evidence" value="ECO:0007669"/>
    <property type="project" value="UniProtKB-KW"/>
</dbReference>
<dbReference type="InterPro" id="IPR004101">
    <property type="entry name" value="Mur_ligase_C"/>
</dbReference>
<evidence type="ECO:0000256" key="16">
    <source>
        <dbReference type="ARBA" id="ARBA00047493"/>
    </source>
</evidence>
<evidence type="ECO:0000256" key="10">
    <source>
        <dbReference type="ARBA" id="ARBA00022723"/>
    </source>
</evidence>
<comment type="catalytic activity">
    <reaction evidence="16">
        <text>(6S)-5,6,7,8-tetrahydrofolyl-(gamma-L-Glu)(n) + L-glutamate + ATP = (6S)-5,6,7,8-tetrahydrofolyl-(gamma-L-Glu)(n+1) + ADP + phosphate + H(+)</text>
        <dbReference type="Rhea" id="RHEA:10580"/>
        <dbReference type="Rhea" id="RHEA-COMP:14738"/>
        <dbReference type="Rhea" id="RHEA-COMP:14740"/>
        <dbReference type="ChEBI" id="CHEBI:15378"/>
        <dbReference type="ChEBI" id="CHEBI:29985"/>
        <dbReference type="ChEBI" id="CHEBI:30616"/>
        <dbReference type="ChEBI" id="CHEBI:43474"/>
        <dbReference type="ChEBI" id="CHEBI:141005"/>
        <dbReference type="ChEBI" id="CHEBI:456216"/>
        <dbReference type="EC" id="6.3.2.17"/>
    </reaction>
</comment>
<dbReference type="Pfam" id="PF08245">
    <property type="entry name" value="Mur_ligase_M"/>
    <property type="match status" value="1"/>
</dbReference>
<dbReference type="InterPro" id="IPR001645">
    <property type="entry name" value="Folylpolyglutamate_synth"/>
</dbReference>
<comment type="similarity">
    <text evidence="4 18">Belongs to the folylpolyglutamate synthase family.</text>
</comment>
<dbReference type="EC" id="6.3.2.12" evidence="6"/>
<organism evidence="21 22">
    <name type="scientific">Planotetraspora thailandica</name>
    <dbReference type="NCBI Taxonomy" id="487172"/>
    <lineage>
        <taxon>Bacteria</taxon>
        <taxon>Bacillati</taxon>
        <taxon>Actinomycetota</taxon>
        <taxon>Actinomycetes</taxon>
        <taxon>Streptosporangiales</taxon>
        <taxon>Streptosporangiaceae</taxon>
        <taxon>Planotetraspora</taxon>
    </lineage>
</organism>
<dbReference type="PANTHER" id="PTHR11136:SF0">
    <property type="entry name" value="DIHYDROFOLATE SYNTHETASE-RELATED"/>
    <property type="match status" value="1"/>
</dbReference>
<evidence type="ECO:0000313" key="22">
    <source>
        <dbReference type="Proteomes" id="UP000605992"/>
    </source>
</evidence>
<dbReference type="InterPro" id="IPR036565">
    <property type="entry name" value="Mur-like_cat_sf"/>
</dbReference>
<evidence type="ECO:0000256" key="2">
    <source>
        <dbReference type="ARBA" id="ARBA00004799"/>
    </source>
</evidence>
<evidence type="ECO:0000256" key="6">
    <source>
        <dbReference type="ARBA" id="ARBA00013023"/>
    </source>
</evidence>
<evidence type="ECO:0000256" key="12">
    <source>
        <dbReference type="ARBA" id="ARBA00022840"/>
    </source>
</evidence>
<reference evidence="21" key="1">
    <citation type="submission" date="2021-01" db="EMBL/GenBank/DDBJ databases">
        <title>Whole genome shotgun sequence of Planotetraspora thailandica NBRC 104271.</title>
        <authorList>
            <person name="Komaki H."/>
            <person name="Tamura T."/>
        </authorList>
    </citation>
    <scope>NUCLEOTIDE SEQUENCE</scope>
    <source>
        <strain evidence="21">NBRC 104271</strain>
    </source>
</reference>
<comment type="pathway">
    <text evidence="2">Cofactor biosynthesis; tetrahydrofolate biosynthesis; 7,8-dihydrofolate from 2-amino-4-hydroxy-6-hydroxymethyl-7,8-dihydropteridine diphosphate and 4-aminobenzoate: step 2/2.</text>
</comment>
<dbReference type="EMBL" id="BOOR01000021">
    <property type="protein sequence ID" value="GII54710.1"/>
    <property type="molecule type" value="Genomic_DNA"/>
</dbReference>
<comment type="catalytic activity">
    <reaction evidence="17">
        <text>7,8-dihydropteroate + L-glutamate + ATP = 7,8-dihydrofolate + ADP + phosphate + H(+)</text>
        <dbReference type="Rhea" id="RHEA:23584"/>
        <dbReference type="ChEBI" id="CHEBI:15378"/>
        <dbReference type="ChEBI" id="CHEBI:17839"/>
        <dbReference type="ChEBI" id="CHEBI:29985"/>
        <dbReference type="ChEBI" id="CHEBI:30616"/>
        <dbReference type="ChEBI" id="CHEBI:43474"/>
        <dbReference type="ChEBI" id="CHEBI:57451"/>
        <dbReference type="ChEBI" id="CHEBI:456216"/>
        <dbReference type="EC" id="6.3.2.12"/>
    </reaction>
</comment>
<evidence type="ECO:0000256" key="14">
    <source>
        <dbReference type="ARBA" id="ARBA00022909"/>
    </source>
</evidence>
<keyword evidence="9 18" id="KW-0436">Ligase</keyword>
<protein>
    <recommendedName>
        <fullName evidence="8">Dihydrofolate synthase/folylpolyglutamate synthase</fullName>
        <ecNumber evidence="6">6.3.2.12</ecNumber>
        <ecNumber evidence="7">6.3.2.17</ecNumber>
    </recommendedName>
    <alternativeName>
        <fullName evidence="15">Tetrahydrofolylpolyglutamate synthase</fullName>
    </alternativeName>
</protein>
<evidence type="ECO:0000256" key="9">
    <source>
        <dbReference type="ARBA" id="ARBA00022598"/>
    </source>
</evidence>
<keyword evidence="11 18" id="KW-0547">Nucleotide-binding</keyword>
<gene>
    <name evidence="21" type="ORF">Pth03_30990</name>
</gene>
<evidence type="ECO:0000256" key="11">
    <source>
        <dbReference type="ARBA" id="ARBA00022741"/>
    </source>
</evidence>
<dbReference type="SUPFAM" id="SSF53244">
    <property type="entry name" value="MurD-like peptide ligases, peptide-binding domain"/>
    <property type="match status" value="1"/>
</dbReference>
<dbReference type="Pfam" id="PF02875">
    <property type="entry name" value="Mur_ligase_C"/>
    <property type="match status" value="1"/>
</dbReference>